<evidence type="ECO:0000256" key="1">
    <source>
        <dbReference type="ARBA" id="ARBA00005771"/>
    </source>
</evidence>
<dbReference type="STRING" id="6689.A0A3R7LXW0"/>
<organism evidence="5 6">
    <name type="scientific">Penaeus vannamei</name>
    <name type="common">Whiteleg shrimp</name>
    <name type="synonym">Litopenaeus vannamei</name>
    <dbReference type="NCBI Taxonomy" id="6689"/>
    <lineage>
        <taxon>Eukaryota</taxon>
        <taxon>Metazoa</taxon>
        <taxon>Ecdysozoa</taxon>
        <taxon>Arthropoda</taxon>
        <taxon>Crustacea</taxon>
        <taxon>Multicrustacea</taxon>
        <taxon>Malacostraca</taxon>
        <taxon>Eumalacostraca</taxon>
        <taxon>Eucarida</taxon>
        <taxon>Decapoda</taxon>
        <taxon>Dendrobranchiata</taxon>
        <taxon>Penaeoidea</taxon>
        <taxon>Penaeidae</taxon>
        <taxon>Penaeus</taxon>
    </lineage>
</organism>
<comment type="similarity">
    <text evidence="1">Belongs to the sulfotransferase 1 family.</text>
</comment>
<feature type="domain" description="Sulfotransferase" evidence="4">
    <location>
        <begin position="113"/>
        <end position="289"/>
    </location>
</feature>
<feature type="region of interest" description="Disordered" evidence="3">
    <location>
        <begin position="16"/>
        <end position="57"/>
    </location>
</feature>
<evidence type="ECO:0000259" key="4">
    <source>
        <dbReference type="Pfam" id="PF00685"/>
    </source>
</evidence>
<keyword evidence="6" id="KW-1185">Reference proteome</keyword>
<comment type="caution">
    <text evidence="5">The sequence shown here is derived from an EMBL/GenBank/DDBJ whole genome shotgun (WGS) entry which is preliminary data.</text>
</comment>
<dbReference type="Proteomes" id="UP000283509">
    <property type="component" value="Unassembled WGS sequence"/>
</dbReference>
<evidence type="ECO:0000256" key="3">
    <source>
        <dbReference type="SAM" id="MobiDB-lite"/>
    </source>
</evidence>
<dbReference type="InterPro" id="IPR027417">
    <property type="entry name" value="P-loop_NTPase"/>
</dbReference>
<dbReference type="Gene3D" id="3.40.50.300">
    <property type="entry name" value="P-loop containing nucleotide triphosphate hydrolases"/>
    <property type="match status" value="1"/>
</dbReference>
<evidence type="ECO:0000313" key="5">
    <source>
        <dbReference type="EMBL" id="ROT62125.1"/>
    </source>
</evidence>
<dbReference type="SUPFAM" id="SSF52540">
    <property type="entry name" value="P-loop containing nucleoside triphosphate hydrolases"/>
    <property type="match status" value="1"/>
</dbReference>
<dbReference type="InterPro" id="IPR000863">
    <property type="entry name" value="Sulfotransferase_dom"/>
</dbReference>
<gene>
    <name evidence="5" type="ORF">C7M84_020045</name>
</gene>
<dbReference type="GO" id="GO:0008146">
    <property type="term" value="F:sulfotransferase activity"/>
    <property type="evidence" value="ECO:0007669"/>
    <property type="project" value="InterPro"/>
</dbReference>
<dbReference type="OrthoDB" id="291007at2759"/>
<dbReference type="PANTHER" id="PTHR11783">
    <property type="entry name" value="SULFOTRANSFERASE SULT"/>
    <property type="match status" value="1"/>
</dbReference>
<accession>A0A3R7LXW0</accession>
<evidence type="ECO:0000313" key="6">
    <source>
        <dbReference type="Proteomes" id="UP000283509"/>
    </source>
</evidence>
<sequence length="399" mass="45371">MQPTKLRNNWQLHHIVSVSGPRPRGHSAAGRPPAGTHGPLSAEATMASSSEREAAERPLPFQVEEVPEDEIKRLQELGFESNLHLVRTKPNLAYFRSSYARLASAFYHFEFRPDDVVVLTYPKSGTNWTSELVWALRNPDALHRAEDVASSERFFFLDMDILRPGRADEDDPTYRRFVAACPGGRVEDGVQLQLASAHEGPRVIKTHLRFDLFRQDLLDTCKVVYTVRNPKDTCVSYFHHCSNNKRNTFKGDLPNFAAAFMTNGINYGSYWDHIRQAWQRKGHRNLHIMVAEHASFDQMKSRHERLNVNHIIGNFFRKGQVGDWKNAASEGLNNKMDERHFPADLHLLLRSKFESLESSVLASRFKQLASKVAPIAETTLPQYPGQLEPCSSPPSLESN</sequence>
<reference evidence="5 6" key="1">
    <citation type="submission" date="2018-04" db="EMBL/GenBank/DDBJ databases">
        <authorList>
            <person name="Zhang X."/>
            <person name="Yuan J."/>
            <person name="Li F."/>
            <person name="Xiang J."/>
        </authorList>
    </citation>
    <scope>NUCLEOTIDE SEQUENCE [LARGE SCALE GENOMIC DNA]</scope>
    <source>
        <tissue evidence="5">Muscle</tissue>
    </source>
</reference>
<reference evidence="5 6" key="2">
    <citation type="submission" date="2019-01" db="EMBL/GenBank/DDBJ databases">
        <title>The decoding of complex shrimp genome reveals the adaptation for benthos swimmer, frequently molting mechanism and breeding impact on genome.</title>
        <authorList>
            <person name="Sun Y."/>
            <person name="Gao Y."/>
            <person name="Yu Y."/>
        </authorList>
    </citation>
    <scope>NUCLEOTIDE SEQUENCE [LARGE SCALE GENOMIC DNA]</scope>
    <source>
        <tissue evidence="5">Muscle</tissue>
    </source>
</reference>
<evidence type="ECO:0000256" key="2">
    <source>
        <dbReference type="ARBA" id="ARBA00022679"/>
    </source>
</evidence>
<dbReference type="Pfam" id="PF00685">
    <property type="entry name" value="Sulfotransfer_1"/>
    <property type="match status" value="1"/>
</dbReference>
<keyword evidence="2 5" id="KW-0808">Transferase</keyword>
<protein>
    <submittedName>
        <fullName evidence="5">Estrogen sulfotransferase</fullName>
    </submittedName>
</protein>
<dbReference type="EMBL" id="QCYY01003821">
    <property type="protein sequence ID" value="ROT62125.1"/>
    <property type="molecule type" value="Genomic_DNA"/>
</dbReference>
<proteinExistence type="inferred from homology"/>
<name>A0A3R7LXW0_PENVA</name>
<dbReference type="AlphaFoldDB" id="A0A3R7LXW0"/>